<dbReference type="HOGENOM" id="CLU_134960_0_0_7"/>
<evidence type="ECO:0000313" key="1">
    <source>
        <dbReference type="EMBL" id="ACD94592.1"/>
    </source>
</evidence>
<dbReference type="Proteomes" id="UP000002420">
    <property type="component" value="Chromosome"/>
</dbReference>
<evidence type="ECO:0008006" key="3">
    <source>
        <dbReference type="Google" id="ProtNLM"/>
    </source>
</evidence>
<sequence>MDELIYREEVFQIIGAAIEVHKELGSGFLEAVYQEALAYELSLRKIPFVSQQSLKIQYKAHVLNKEYIADLVCFNGIIVELKALQRLTGHEESQIINYLKATGMRVGLLINFGSSGKLEWKRLVS</sequence>
<accession>B3E527</accession>
<dbReference type="NCBIfam" id="TIGR04256">
    <property type="entry name" value="GxxExxY"/>
    <property type="match status" value="1"/>
</dbReference>
<gene>
    <name evidence="1" type="ordered locus">Glov_0868</name>
</gene>
<proteinExistence type="predicted"/>
<dbReference type="EMBL" id="CP001089">
    <property type="protein sequence ID" value="ACD94592.1"/>
    <property type="molecule type" value="Genomic_DNA"/>
</dbReference>
<dbReference type="Pfam" id="PF13366">
    <property type="entry name" value="PDDEXK_3"/>
    <property type="match status" value="1"/>
</dbReference>
<dbReference type="KEGG" id="glo:Glov_0868"/>
<dbReference type="STRING" id="398767.Glov_0868"/>
<reference evidence="1 2" key="1">
    <citation type="submission" date="2008-05" db="EMBL/GenBank/DDBJ databases">
        <title>Complete sequence of chromosome of Geobacter lovleyi SZ.</title>
        <authorList>
            <consortium name="US DOE Joint Genome Institute"/>
            <person name="Lucas S."/>
            <person name="Copeland A."/>
            <person name="Lapidus A."/>
            <person name="Glavina del Rio T."/>
            <person name="Dalin E."/>
            <person name="Tice H."/>
            <person name="Bruce D."/>
            <person name="Goodwin L."/>
            <person name="Pitluck S."/>
            <person name="Chertkov O."/>
            <person name="Meincke L."/>
            <person name="Brettin T."/>
            <person name="Detter J.C."/>
            <person name="Han C."/>
            <person name="Tapia R."/>
            <person name="Kuske C.R."/>
            <person name="Schmutz J."/>
            <person name="Larimer F."/>
            <person name="Land M."/>
            <person name="Hauser L."/>
            <person name="Kyrpides N."/>
            <person name="Mikhailova N."/>
            <person name="Sung Y."/>
            <person name="Fletcher K.E."/>
            <person name="Ritalahti K.M."/>
            <person name="Loeffler F.E."/>
            <person name="Richardson P."/>
        </authorList>
    </citation>
    <scope>NUCLEOTIDE SEQUENCE [LARGE SCALE GENOMIC DNA]</scope>
    <source>
        <strain evidence="2">ATCC BAA-1151 / DSM 17278 / SZ</strain>
    </source>
</reference>
<dbReference type="InterPro" id="IPR026350">
    <property type="entry name" value="GxxExxY"/>
</dbReference>
<keyword evidence="2" id="KW-1185">Reference proteome</keyword>
<dbReference type="eggNOG" id="COG0614">
    <property type="taxonomic scope" value="Bacteria"/>
</dbReference>
<dbReference type="RefSeq" id="WP_012468946.1">
    <property type="nucleotide sequence ID" value="NC_010814.1"/>
</dbReference>
<dbReference type="OrthoDB" id="9798792at2"/>
<protein>
    <recommendedName>
        <fullName evidence="3">GxxExxY protein</fullName>
    </recommendedName>
</protein>
<dbReference type="AlphaFoldDB" id="B3E527"/>
<organism evidence="1 2">
    <name type="scientific">Trichlorobacter lovleyi (strain ATCC BAA-1151 / DSM 17278 / SZ)</name>
    <name type="common">Geobacter lovleyi</name>
    <dbReference type="NCBI Taxonomy" id="398767"/>
    <lineage>
        <taxon>Bacteria</taxon>
        <taxon>Pseudomonadati</taxon>
        <taxon>Thermodesulfobacteriota</taxon>
        <taxon>Desulfuromonadia</taxon>
        <taxon>Geobacterales</taxon>
        <taxon>Geobacteraceae</taxon>
        <taxon>Trichlorobacter</taxon>
    </lineage>
</organism>
<evidence type="ECO:0000313" key="2">
    <source>
        <dbReference type="Proteomes" id="UP000002420"/>
    </source>
</evidence>
<name>B3E527_TRIL1</name>